<feature type="domain" description="Dipeptidylpeptidase IV N-terminal" evidence="4">
    <location>
        <begin position="105"/>
        <end position="470"/>
    </location>
</feature>
<proteinExistence type="predicted"/>
<organism evidence="5 6">
    <name type="scientific">Ciona intestinalis</name>
    <name type="common">Transparent sea squirt</name>
    <name type="synonym">Ascidia intestinalis</name>
    <dbReference type="NCBI Taxonomy" id="7719"/>
    <lineage>
        <taxon>Eukaryota</taxon>
        <taxon>Metazoa</taxon>
        <taxon>Chordata</taxon>
        <taxon>Tunicata</taxon>
        <taxon>Ascidiacea</taxon>
        <taxon>Phlebobranchia</taxon>
        <taxon>Cionidae</taxon>
        <taxon>Ciona</taxon>
    </lineage>
</organism>
<protein>
    <submittedName>
        <fullName evidence="5">Uncharacterized protein</fullName>
    </submittedName>
</protein>
<dbReference type="GO" id="GO:0008236">
    <property type="term" value="F:serine-type peptidase activity"/>
    <property type="evidence" value="ECO:0007669"/>
    <property type="project" value="InterPro"/>
</dbReference>
<evidence type="ECO:0000259" key="4">
    <source>
        <dbReference type="Pfam" id="PF00930"/>
    </source>
</evidence>
<dbReference type="OMA" id="MRTPQEN"/>
<dbReference type="GeneTree" id="ENSGT00940000161291"/>
<dbReference type="SUPFAM" id="SSF53474">
    <property type="entry name" value="alpha/beta-Hydrolases"/>
    <property type="match status" value="1"/>
</dbReference>
<name>F6SZT6_CIOIN</name>
<dbReference type="PANTHER" id="PTHR11731:SF202">
    <property type="entry name" value="DIPEPTIDYL PEPTIDASE FAMILY MEMBER 2"/>
    <property type="match status" value="1"/>
</dbReference>
<dbReference type="Gene3D" id="2.140.10.30">
    <property type="entry name" value="Dipeptidylpeptidase IV, N-terminal domain"/>
    <property type="match status" value="1"/>
</dbReference>
<dbReference type="Gene3D" id="3.40.50.1820">
    <property type="entry name" value="alpha/beta hydrolase"/>
    <property type="match status" value="1"/>
</dbReference>
<dbReference type="PANTHER" id="PTHR11731">
    <property type="entry name" value="PROTEASE FAMILY S9B,C DIPEPTIDYL-PEPTIDASE IV-RELATED"/>
    <property type="match status" value="1"/>
</dbReference>
<dbReference type="Ensembl" id="ENSCINT00000005888.3">
    <property type="protein sequence ID" value="ENSCINP00000005888.3"/>
    <property type="gene ID" value="ENSCING00000002895.3"/>
</dbReference>
<dbReference type="SUPFAM" id="SSF82171">
    <property type="entry name" value="DPP6 N-terminal domain-like"/>
    <property type="match status" value="1"/>
</dbReference>
<dbReference type="InterPro" id="IPR050278">
    <property type="entry name" value="Serine_Prot_S9B/DPPIV"/>
</dbReference>
<dbReference type="HOGENOM" id="CLU_006105_4_3_1"/>
<reference evidence="6" key="1">
    <citation type="journal article" date="2002" name="Science">
        <title>The draft genome of Ciona intestinalis: insights into chordate and vertebrate origins.</title>
        <authorList>
            <person name="Dehal P."/>
            <person name="Satou Y."/>
            <person name="Campbell R.K."/>
            <person name="Chapman J."/>
            <person name="Degnan B."/>
            <person name="De Tomaso A."/>
            <person name="Davidson B."/>
            <person name="Di Gregorio A."/>
            <person name="Gelpke M."/>
            <person name="Goodstein D.M."/>
            <person name="Harafuji N."/>
            <person name="Hastings K.E."/>
            <person name="Ho I."/>
            <person name="Hotta K."/>
            <person name="Huang W."/>
            <person name="Kawashima T."/>
            <person name="Lemaire P."/>
            <person name="Martinez D."/>
            <person name="Meinertzhagen I.A."/>
            <person name="Necula S."/>
            <person name="Nonaka M."/>
            <person name="Putnam N."/>
            <person name="Rash S."/>
            <person name="Saiga H."/>
            <person name="Satake M."/>
            <person name="Terry A."/>
            <person name="Yamada L."/>
            <person name="Wang H.G."/>
            <person name="Awazu S."/>
            <person name="Azumi K."/>
            <person name="Boore J."/>
            <person name="Branno M."/>
            <person name="Chin-Bow S."/>
            <person name="DeSantis R."/>
            <person name="Doyle S."/>
            <person name="Francino P."/>
            <person name="Keys D.N."/>
            <person name="Haga S."/>
            <person name="Hayashi H."/>
            <person name="Hino K."/>
            <person name="Imai K.S."/>
            <person name="Inaba K."/>
            <person name="Kano S."/>
            <person name="Kobayashi K."/>
            <person name="Kobayashi M."/>
            <person name="Lee B.I."/>
            <person name="Makabe K.W."/>
            <person name="Manohar C."/>
            <person name="Matassi G."/>
            <person name="Medina M."/>
            <person name="Mochizuki Y."/>
            <person name="Mount S."/>
            <person name="Morishita T."/>
            <person name="Miura S."/>
            <person name="Nakayama A."/>
            <person name="Nishizaka S."/>
            <person name="Nomoto H."/>
            <person name="Ohta F."/>
            <person name="Oishi K."/>
            <person name="Rigoutsos I."/>
            <person name="Sano M."/>
            <person name="Sasaki A."/>
            <person name="Sasakura Y."/>
            <person name="Shoguchi E."/>
            <person name="Shin-i T."/>
            <person name="Spagnuolo A."/>
            <person name="Stainier D."/>
            <person name="Suzuki M.M."/>
            <person name="Tassy O."/>
            <person name="Takatori N."/>
            <person name="Tokuoka M."/>
            <person name="Yagi K."/>
            <person name="Yoshizaki F."/>
            <person name="Wada S."/>
            <person name="Zhang C."/>
            <person name="Hyatt P.D."/>
            <person name="Larimer F."/>
            <person name="Detter C."/>
            <person name="Doggett N."/>
            <person name="Glavina T."/>
            <person name="Hawkins T."/>
            <person name="Richardson P."/>
            <person name="Lucas S."/>
            <person name="Kohara Y."/>
            <person name="Levine M."/>
            <person name="Satoh N."/>
            <person name="Rokhsar D.S."/>
        </authorList>
    </citation>
    <scope>NUCLEOTIDE SEQUENCE [LARGE SCALE GENOMIC DNA]</scope>
</reference>
<comment type="subcellular location">
    <subcellularLocation>
        <location evidence="1">Cell membrane</location>
        <topology evidence="1">Single-pass type II membrane protein</topology>
    </subcellularLocation>
</comment>
<accession>F6SZT6</accession>
<feature type="domain" description="Peptidase S9 prolyl oligopeptidase catalytic" evidence="3">
    <location>
        <begin position="566"/>
        <end position="764"/>
    </location>
</feature>
<dbReference type="GO" id="GO:0005886">
    <property type="term" value="C:plasma membrane"/>
    <property type="evidence" value="ECO:0000318"/>
    <property type="project" value="GO_Central"/>
</dbReference>
<dbReference type="InParanoid" id="F6SZT6"/>
<dbReference type="FunFam" id="3.40.50.1820:FF:000003">
    <property type="entry name" value="Dipeptidyl peptidase 4"/>
    <property type="match status" value="1"/>
</dbReference>
<evidence type="ECO:0000313" key="5">
    <source>
        <dbReference type="Ensembl" id="ENSCINP00000005888.3"/>
    </source>
</evidence>
<evidence type="ECO:0000259" key="3">
    <source>
        <dbReference type="Pfam" id="PF00326"/>
    </source>
</evidence>
<dbReference type="InterPro" id="IPR029058">
    <property type="entry name" value="AB_hydrolase_fold"/>
</dbReference>
<dbReference type="Pfam" id="PF00930">
    <property type="entry name" value="DPPIV_N"/>
    <property type="match status" value="1"/>
</dbReference>
<dbReference type="GO" id="GO:0008239">
    <property type="term" value="F:dipeptidyl-peptidase activity"/>
    <property type="evidence" value="ECO:0000318"/>
    <property type="project" value="GO_Central"/>
</dbReference>
<evidence type="ECO:0000256" key="2">
    <source>
        <dbReference type="ARBA" id="ARBA00023180"/>
    </source>
</evidence>
<keyword evidence="2" id="KW-0325">Glycoprotein</keyword>
<reference evidence="5" key="3">
    <citation type="submission" date="2025-09" db="UniProtKB">
        <authorList>
            <consortium name="Ensembl"/>
        </authorList>
    </citation>
    <scope>IDENTIFICATION</scope>
</reference>
<dbReference type="Proteomes" id="UP000008144">
    <property type="component" value="Unassembled WGS sequence"/>
</dbReference>
<dbReference type="InterPro" id="IPR002469">
    <property type="entry name" value="Peptidase_S9B_N"/>
</dbReference>
<dbReference type="AlphaFoldDB" id="F6SZT6"/>
<dbReference type="STRING" id="7719.ENSCINP00000005888"/>
<keyword evidence="6" id="KW-1185">Reference proteome</keyword>
<evidence type="ECO:0000313" key="6">
    <source>
        <dbReference type="Proteomes" id="UP000008144"/>
    </source>
</evidence>
<dbReference type="InterPro" id="IPR001375">
    <property type="entry name" value="Peptidase_S9_cat"/>
</dbReference>
<evidence type="ECO:0000256" key="1">
    <source>
        <dbReference type="ARBA" id="ARBA00004401"/>
    </source>
</evidence>
<sequence length="773" mass="87250">WEMLRLKLFVAGTSAVALLITLLVVYQDSGNSAGVGIMTTSSLIIYKKNKFSYKSVNPRWVSDHMYIIQAANKDIILKCAMDQHEFLIMPGAIYTDKGARSYQVSASQNFVLLLTDYVKGWRHSYNGTYIVYDVNQDMIRDDITFPSDVQYITWSPVGDAVAYVYDFDIYYRADVNDTTTNDIRITDDGSANSVYNGIPDWVYEEEMISTNNVIYFSPDGGKLAYAQFNDTECSHIQFSRYDSKQYPEMIDVSYPKAGTTQPTNKVYVYDIASGSNNEAIPPTTLSSGDYLFSRAVWANESRVAVTWCNRLQTWSMMVMCDITADGSMTCPSVPQFEHKTTTGWLYQRRPYWIPVFGQSAEEYFVVLPNNKWQHLARADNTGNKEFLTEGEYTVTSYSASYPAVEFYKSANDYVGRGKGRLLPTMSAAEPPECITCPLRTEYPERCNIATSSFSKGGSRVVIACRGEGAPLYIQFTVNHTATDPANVLIDKVLLEENLDLVDNIAATEMPVKSYGNIDSKTGYKFRYERLDPPNFDVNKKYPLLIEVYAGPGYQNVDAFWSRSWGSAYVPAGLGVILVRIDGRGSNFYGDEFMHEVYQGLGQKEIEDQIEAAEYFGKLPEVDSSKIAMWGWSYGGFATSHALGLNTGILKCGMAVAPLVDWRYYDTIYAERYMGLPAINTDGYDKANIINKAENFPQSSYYLIHGTADDNVHFQNSAQLSKALVENDIRFNNFFYADQDHSINVGNAYTHVYKVLTRQLCQCFNLQVPDDVWN</sequence>
<dbReference type="GO" id="GO:0006508">
    <property type="term" value="P:proteolysis"/>
    <property type="evidence" value="ECO:0000318"/>
    <property type="project" value="GO_Central"/>
</dbReference>
<dbReference type="Pfam" id="PF00326">
    <property type="entry name" value="Peptidase_S9"/>
    <property type="match status" value="1"/>
</dbReference>
<reference evidence="5" key="2">
    <citation type="submission" date="2025-08" db="UniProtKB">
        <authorList>
            <consortium name="Ensembl"/>
        </authorList>
    </citation>
    <scope>IDENTIFICATION</scope>
</reference>